<dbReference type="PROSITE" id="PS00801">
    <property type="entry name" value="TRANSKETOLASE_1"/>
    <property type="match status" value="1"/>
</dbReference>
<dbReference type="Pfam" id="PF13292">
    <property type="entry name" value="DXP_synthase_N"/>
    <property type="match status" value="1"/>
</dbReference>
<keyword evidence="8" id="KW-0479">Metal-binding</keyword>
<dbReference type="CDD" id="cd02007">
    <property type="entry name" value="TPP_DXS"/>
    <property type="match status" value="1"/>
</dbReference>
<dbReference type="InterPro" id="IPR033248">
    <property type="entry name" value="Transketolase_C"/>
</dbReference>
<comment type="cofactor">
    <cofactor evidence="2">
        <name>thiamine diphosphate</name>
        <dbReference type="ChEBI" id="CHEBI:58937"/>
    </cofactor>
</comment>
<dbReference type="PANTHER" id="PTHR43322">
    <property type="entry name" value="1-D-DEOXYXYLULOSE 5-PHOSPHATE SYNTHASE-RELATED"/>
    <property type="match status" value="1"/>
</dbReference>
<evidence type="ECO:0000256" key="6">
    <source>
        <dbReference type="ARBA" id="ARBA00013150"/>
    </source>
</evidence>
<dbReference type="SUPFAM" id="SSF52518">
    <property type="entry name" value="Thiamin diphosphate-binding fold (THDP-binding)"/>
    <property type="match status" value="2"/>
</dbReference>
<comment type="pathway">
    <text evidence="3">Metabolic intermediate biosynthesis; 1-deoxy-D-xylulose 5-phosphate biosynthesis; 1-deoxy-D-xylulose 5-phosphate from D-glyceraldehyde 3-phosphate and pyruvate: step 1/1.</text>
</comment>
<evidence type="ECO:0000256" key="4">
    <source>
        <dbReference type="ARBA" id="ARBA00011081"/>
    </source>
</evidence>
<dbReference type="InterPro" id="IPR005477">
    <property type="entry name" value="Dxylulose-5-P_synthase"/>
</dbReference>
<dbReference type="PROSITE" id="PS00802">
    <property type="entry name" value="TRANSKETOLASE_2"/>
    <property type="match status" value="1"/>
</dbReference>
<dbReference type="NCBIfam" id="NF003933">
    <property type="entry name" value="PRK05444.2-2"/>
    <property type="match status" value="1"/>
</dbReference>
<evidence type="ECO:0000256" key="12">
    <source>
        <dbReference type="ARBA" id="ARBA00023229"/>
    </source>
</evidence>
<dbReference type="GO" id="GO:0019288">
    <property type="term" value="P:isopentenyl diphosphate biosynthetic process, methylerythritol 4-phosphate pathway"/>
    <property type="evidence" value="ECO:0007669"/>
    <property type="project" value="TreeGrafter"/>
</dbReference>
<proteinExistence type="inferred from homology"/>
<keyword evidence="9" id="KW-0460">Magnesium</keyword>
<keyword evidence="10" id="KW-0784">Thiamine biosynthesis</keyword>
<dbReference type="PANTHER" id="PTHR43322:SF5">
    <property type="entry name" value="1-DEOXY-D-XYLULOSE-5-PHOSPHATE SYNTHASE, CHLOROPLASTIC"/>
    <property type="match status" value="1"/>
</dbReference>
<dbReference type="GO" id="GO:0009228">
    <property type="term" value="P:thiamine biosynthetic process"/>
    <property type="evidence" value="ECO:0007669"/>
    <property type="project" value="UniProtKB-KW"/>
</dbReference>
<dbReference type="FunFam" id="3.40.50.970:FF:000005">
    <property type="entry name" value="1-deoxy-D-xylulose-5-phosphate synthase"/>
    <property type="match status" value="1"/>
</dbReference>
<evidence type="ECO:0000259" key="13">
    <source>
        <dbReference type="SMART" id="SM00861"/>
    </source>
</evidence>
<dbReference type="Pfam" id="PF02780">
    <property type="entry name" value="Transketolase_C"/>
    <property type="match status" value="1"/>
</dbReference>
<keyword evidence="12" id="KW-0414">Isoprene biosynthesis</keyword>
<comment type="similarity">
    <text evidence="4">Belongs to the transketolase family. DXPS subfamily.</text>
</comment>
<evidence type="ECO:0000256" key="11">
    <source>
        <dbReference type="ARBA" id="ARBA00023052"/>
    </source>
</evidence>
<evidence type="ECO:0000256" key="1">
    <source>
        <dbReference type="ARBA" id="ARBA00001946"/>
    </source>
</evidence>
<dbReference type="Gene3D" id="3.40.50.920">
    <property type="match status" value="1"/>
</dbReference>
<dbReference type="InterPro" id="IPR049557">
    <property type="entry name" value="Transketolase_CS"/>
</dbReference>
<evidence type="ECO:0000256" key="8">
    <source>
        <dbReference type="ARBA" id="ARBA00022723"/>
    </source>
</evidence>
<keyword evidence="11" id="KW-0786">Thiamine pyrophosphate</keyword>
<dbReference type="InterPro" id="IPR020826">
    <property type="entry name" value="Transketolase_BS"/>
</dbReference>
<gene>
    <name evidence="14" type="ORF">MNBD_GAMMA22-470</name>
</gene>
<dbReference type="GO" id="GO:0046872">
    <property type="term" value="F:metal ion binding"/>
    <property type="evidence" value="ECO:0007669"/>
    <property type="project" value="UniProtKB-KW"/>
</dbReference>
<organism evidence="14">
    <name type="scientific">hydrothermal vent metagenome</name>
    <dbReference type="NCBI Taxonomy" id="652676"/>
    <lineage>
        <taxon>unclassified sequences</taxon>
        <taxon>metagenomes</taxon>
        <taxon>ecological metagenomes</taxon>
    </lineage>
</organism>
<comment type="subunit">
    <text evidence="5">Homodimer.</text>
</comment>
<keyword evidence="7 14" id="KW-0808">Transferase</keyword>
<evidence type="ECO:0000256" key="2">
    <source>
        <dbReference type="ARBA" id="ARBA00001964"/>
    </source>
</evidence>
<feature type="domain" description="Transketolase-like pyrimidine-binding" evidence="13">
    <location>
        <begin position="318"/>
        <end position="482"/>
    </location>
</feature>
<reference evidence="14" key="1">
    <citation type="submission" date="2018-06" db="EMBL/GenBank/DDBJ databases">
        <authorList>
            <person name="Zhirakovskaya E."/>
        </authorList>
    </citation>
    <scope>NUCLEOTIDE SEQUENCE</scope>
</reference>
<dbReference type="UniPathway" id="UPA00064">
    <property type="reaction ID" value="UER00091"/>
</dbReference>
<evidence type="ECO:0000256" key="10">
    <source>
        <dbReference type="ARBA" id="ARBA00022977"/>
    </source>
</evidence>
<dbReference type="GO" id="GO:0005829">
    <property type="term" value="C:cytosol"/>
    <property type="evidence" value="ECO:0007669"/>
    <property type="project" value="TreeGrafter"/>
</dbReference>
<dbReference type="GO" id="GO:0008661">
    <property type="term" value="F:1-deoxy-D-xylulose-5-phosphate synthase activity"/>
    <property type="evidence" value="ECO:0007669"/>
    <property type="project" value="UniProtKB-EC"/>
</dbReference>
<evidence type="ECO:0000256" key="5">
    <source>
        <dbReference type="ARBA" id="ARBA00011738"/>
    </source>
</evidence>
<dbReference type="EMBL" id="UOFS01000013">
    <property type="protein sequence ID" value="VAW92761.1"/>
    <property type="molecule type" value="Genomic_DNA"/>
</dbReference>
<dbReference type="SMART" id="SM00861">
    <property type="entry name" value="Transket_pyr"/>
    <property type="match status" value="1"/>
</dbReference>
<evidence type="ECO:0000256" key="9">
    <source>
        <dbReference type="ARBA" id="ARBA00022842"/>
    </source>
</evidence>
<dbReference type="FunFam" id="3.40.50.920:FF:000002">
    <property type="entry name" value="1-deoxy-D-xylulose-5-phosphate synthase"/>
    <property type="match status" value="1"/>
</dbReference>
<protein>
    <recommendedName>
        <fullName evidence="6">1-deoxy-D-xylulose-5-phosphate synthase</fullName>
        <ecNumber evidence="6">2.2.1.7</ecNumber>
    </recommendedName>
</protein>
<dbReference type="EC" id="2.2.1.7" evidence="6"/>
<comment type="cofactor">
    <cofactor evidence="1">
        <name>Mg(2+)</name>
        <dbReference type="ChEBI" id="CHEBI:18420"/>
    </cofactor>
</comment>
<dbReference type="NCBIfam" id="TIGR00204">
    <property type="entry name" value="dxs"/>
    <property type="match status" value="1"/>
</dbReference>
<dbReference type="Gene3D" id="3.40.50.970">
    <property type="match status" value="2"/>
</dbReference>
<dbReference type="CDD" id="cd07033">
    <property type="entry name" value="TPP_PYR_DXS_TK_like"/>
    <property type="match status" value="1"/>
</dbReference>
<evidence type="ECO:0000313" key="14">
    <source>
        <dbReference type="EMBL" id="VAW92761.1"/>
    </source>
</evidence>
<dbReference type="InterPro" id="IPR009014">
    <property type="entry name" value="Transketo_C/PFOR_II"/>
</dbReference>
<dbReference type="HAMAP" id="MF_00315">
    <property type="entry name" value="DXP_synth"/>
    <property type="match status" value="1"/>
</dbReference>
<accession>A0A3B0ZM81</accession>
<evidence type="ECO:0000256" key="3">
    <source>
        <dbReference type="ARBA" id="ARBA00004980"/>
    </source>
</evidence>
<sequence length="630" mass="68259">MTINPFYPLLSEIDNPDDMRDLSPELLKQLANELRSFTIELVSETGGHLASSLGTVELTIALHHIYNTPDDRLVWDVGHQAYPHKILTGRRDQMSSIRQKGGLAGFPKRTESDYDTFGVGHSSTSISAALGMAIAAQHQKIDRRVVAIIGDGAMTAGMAFEALNHAGVLDANLLVILNDNEMSISPNVGGLSNYLAKVLSGSLYSTMREGSKKVLGTIPTVWELARRAEEHMKGMVIPGTLFEELGFNYIGPIDGHDLKTLTTTLGNLRKLKGPQFLHIVTKKGKGYPPAEKNPCTYHGVGPFNAETGDIHKKPQTGPSYTQVFSDWLCDMAAQNEKLVAITPAMREGSGLVRFSDEFPSRYFDVGIAEQHSVTLAAGMACDGLKPVVAIYSTFLQRAYDQLIHDVAIQNLDILFAIDRAGVVGPDGPTHAGSFDLSFMRCIPNMTIMAPANEQECRTMLSTGFKHKGPCAVRYPRGTGPGVAVKTTLDTIEIGRAEQQRQGSKIAILSFGITLSAALEAAEILDATVVNMRFVKPLDTVLILEIAKSHEIIITIEDNAILGGAGSAVNECLVYHELSIPVRNLGLPDHFQDHASREALLVDACLDCNGIIKSVEGFLNHVTLTKHASLA</sequence>
<name>A0A3B0ZM81_9ZZZZ</name>
<dbReference type="SUPFAM" id="SSF52922">
    <property type="entry name" value="TK C-terminal domain-like"/>
    <property type="match status" value="1"/>
</dbReference>
<evidence type="ECO:0000256" key="7">
    <source>
        <dbReference type="ARBA" id="ARBA00022679"/>
    </source>
</evidence>
<dbReference type="AlphaFoldDB" id="A0A3B0ZM81"/>
<dbReference type="InterPro" id="IPR005475">
    <property type="entry name" value="Transketolase-like_Pyr-bd"/>
</dbReference>
<dbReference type="Pfam" id="PF02779">
    <property type="entry name" value="Transket_pyr"/>
    <property type="match status" value="1"/>
</dbReference>
<dbReference type="GO" id="GO:0016114">
    <property type="term" value="P:terpenoid biosynthetic process"/>
    <property type="evidence" value="ECO:0007669"/>
    <property type="project" value="InterPro"/>
</dbReference>
<dbReference type="InterPro" id="IPR029061">
    <property type="entry name" value="THDP-binding"/>
</dbReference>